<feature type="region of interest" description="Disordered" evidence="1">
    <location>
        <begin position="1"/>
        <end position="28"/>
    </location>
</feature>
<reference evidence="2 3" key="1">
    <citation type="submission" date="2018-05" db="EMBL/GenBank/DDBJ databases">
        <title>Evolution of small genomes with special reference to Mycobacterium leprae.</title>
        <authorList>
            <person name="Mohanty P.S."/>
            <person name="Bansal A.K."/>
            <person name="Gupta U.D."/>
            <person name="Naaz F."/>
            <person name="Dwivedi V.D."/>
            <person name="Singh H."/>
            <person name="Gupta G."/>
            <person name="Sharma S."/>
            <person name="Arora M."/>
        </authorList>
    </citation>
    <scope>NUCLEOTIDE SEQUENCE [LARGE SCALE GENOMIC DNA]</scope>
    <source>
        <strain evidence="2 3">MRHRU-235-G</strain>
    </source>
</reference>
<evidence type="ECO:0000256" key="1">
    <source>
        <dbReference type="SAM" id="MobiDB-lite"/>
    </source>
</evidence>
<dbReference type="AlphaFoldDB" id="A0AAD0KT06"/>
<evidence type="ECO:0000313" key="2">
    <source>
        <dbReference type="EMBL" id="AWV48420.1"/>
    </source>
</evidence>
<gene>
    <name evidence="2" type="ORF">DIJ64_11135</name>
</gene>
<accession>A0AAD0KT06</accession>
<proteinExistence type="predicted"/>
<name>A0AAD0KT06_MYCLR</name>
<organism evidence="2 3">
    <name type="scientific">Mycobacterium leprae</name>
    <dbReference type="NCBI Taxonomy" id="1769"/>
    <lineage>
        <taxon>Bacteria</taxon>
        <taxon>Bacillati</taxon>
        <taxon>Actinomycetota</taxon>
        <taxon>Actinomycetes</taxon>
        <taxon>Mycobacteriales</taxon>
        <taxon>Mycobacteriaceae</taxon>
        <taxon>Mycobacterium</taxon>
    </lineage>
</organism>
<dbReference type="Proteomes" id="UP000249682">
    <property type="component" value="Chromosome"/>
</dbReference>
<sequence length="63" mass="6780">MRISRNSTKRGKHQPTIDEVQPKSGYMQSDADAVKDCDWTAASAKSSLIVSTTIADGLAPTNQ</sequence>
<dbReference type="EMBL" id="CP029543">
    <property type="protein sequence ID" value="AWV48420.1"/>
    <property type="molecule type" value="Genomic_DNA"/>
</dbReference>
<protein>
    <submittedName>
        <fullName evidence="2">Uncharacterized protein</fullName>
    </submittedName>
</protein>
<evidence type="ECO:0000313" key="3">
    <source>
        <dbReference type="Proteomes" id="UP000249682"/>
    </source>
</evidence>